<sequence>MPHAGGNRSARLFDKKEMKLMWSSILHLTNVSKFDLAQKAHVKWPSDGDDNTKFFHNSLKVKTNRKNINGLMVNGAWITNCPAIKLEALRFFGSKINERCVNRPPLINDGFRSLFVHNKDFLQASFDIKEIREAIWNCGGDKAPGPDGFAFKFIKRYWNIIQADIMKFVKHFDEFGSFSRGSNSSFISLFPKVKDTLTLSDYRPISLIGCLYKIIAKTLASRMKLVLRLCCHVTSGLKRKSTLVSERYVHGSVAWAWKQLPRSVYEISELAHLSDLLRSVSFSGTGYIWKSSLANVGSFYVSNLSSHQTGGFVLRRKRSSLAFVMGSCGVFGRQEMMRSSKRVSRENV</sequence>
<protein>
    <recommendedName>
        <fullName evidence="3">Reverse transcriptase domain-containing protein</fullName>
    </recommendedName>
</protein>
<dbReference type="PANTHER" id="PTHR46890:SF50">
    <property type="entry name" value="RNA-DIRECTED DNA POLYMERASE, EUKARYOTA, REVERSE TRANSCRIPTASE ZINC-BINDING DOMAIN PROTEIN-RELATED"/>
    <property type="match status" value="1"/>
</dbReference>
<dbReference type="InterPro" id="IPR052343">
    <property type="entry name" value="Retrotransposon-Effector_Assoc"/>
</dbReference>
<gene>
    <name evidence="1" type="ORF">LSAT_V11C400174890</name>
</gene>
<dbReference type="Proteomes" id="UP000235145">
    <property type="component" value="Unassembled WGS sequence"/>
</dbReference>
<accession>A0A9R1VR87</accession>
<comment type="caution">
    <text evidence="1">The sequence shown here is derived from an EMBL/GenBank/DDBJ whole genome shotgun (WGS) entry which is preliminary data.</text>
</comment>
<organism evidence="1 2">
    <name type="scientific">Lactuca sativa</name>
    <name type="common">Garden lettuce</name>
    <dbReference type="NCBI Taxonomy" id="4236"/>
    <lineage>
        <taxon>Eukaryota</taxon>
        <taxon>Viridiplantae</taxon>
        <taxon>Streptophyta</taxon>
        <taxon>Embryophyta</taxon>
        <taxon>Tracheophyta</taxon>
        <taxon>Spermatophyta</taxon>
        <taxon>Magnoliopsida</taxon>
        <taxon>eudicotyledons</taxon>
        <taxon>Gunneridae</taxon>
        <taxon>Pentapetalae</taxon>
        <taxon>asterids</taxon>
        <taxon>campanulids</taxon>
        <taxon>Asterales</taxon>
        <taxon>Asteraceae</taxon>
        <taxon>Cichorioideae</taxon>
        <taxon>Cichorieae</taxon>
        <taxon>Lactucinae</taxon>
        <taxon>Lactuca</taxon>
    </lineage>
</organism>
<proteinExistence type="predicted"/>
<dbReference type="PANTHER" id="PTHR46890">
    <property type="entry name" value="NON-LTR RETROLELEMENT REVERSE TRANSCRIPTASE-LIKE PROTEIN-RELATED"/>
    <property type="match status" value="1"/>
</dbReference>
<evidence type="ECO:0008006" key="3">
    <source>
        <dbReference type="Google" id="ProtNLM"/>
    </source>
</evidence>
<reference evidence="1 2" key="1">
    <citation type="journal article" date="2017" name="Nat. Commun.">
        <title>Genome assembly with in vitro proximity ligation data and whole-genome triplication in lettuce.</title>
        <authorList>
            <person name="Reyes-Chin-Wo S."/>
            <person name="Wang Z."/>
            <person name="Yang X."/>
            <person name="Kozik A."/>
            <person name="Arikit S."/>
            <person name="Song C."/>
            <person name="Xia L."/>
            <person name="Froenicke L."/>
            <person name="Lavelle D.O."/>
            <person name="Truco M.J."/>
            <person name="Xia R."/>
            <person name="Zhu S."/>
            <person name="Xu C."/>
            <person name="Xu H."/>
            <person name="Xu X."/>
            <person name="Cox K."/>
            <person name="Korf I."/>
            <person name="Meyers B.C."/>
            <person name="Michelmore R.W."/>
        </authorList>
    </citation>
    <scope>NUCLEOTIDE SEQUENCE [LARGE SCALE GENOMIC DNA]</scope>
    <source>
        <strain evidence="2">cv. Salinas</strain>
        <tissue evidence="1">Seedlings</tissue>
    </source>
</reference>
<dbReference type="AlphaFoldDB" id="A0A9R1VR87"/>
<name>A0A9R1VR87_LACSA</name>
<evidence type="ECO:0000313" key="1">
    <source>
        <dbReference type="EMBL" id="KAJ0209171.1"/>
    </source>
</evidence>
<evidence type="ECO:0000313" key="2">
    <source>
        <dbReference type="Proteomes" id="UP000235145"/>
    </source>
</evidence>
<keyword evidence="2" id="KW-1185">Reference proteome</keyword>
<dbReference type="EMBL" id="NBSK02000004">
    <property type="protein sequence ID" value="KAJ0209171.1"/>
    <property type="molecule type" value="Genomic_DNA"/>
</dbReference>